<accession>A0ABP1K251</accession>
<sequence length="159" mass="18606">MSCYSCLYIPIQSIITVKWYSPKCIFAPKPVWSKLPPLQKHDLQLNSGCSQKHAILLRQKLYCYIKKDPPAKLNQLFKISACQILQQLQFKYIYQLKQIMIDQGLNNVEKQTIANQCRLYITNKNQRKITNIKKDVKVISQMQHILIIMLICESGSIYK</sequence>
<dbReference type="EMBL" id="CAXDID020000190">
    <property type="protein sequence ID" value="CAL6051955.1"/>
    <property type="molecule type" value="Genomic_DNA"/>
</dbReference>
<name>A0ABP1K251_9EUKA</name>
<evidence type="ECO:0000313" key="2">
    <source>
        <dbReference type="Proteomes" id="UP001642409"/>
    </source>
</evidence>
<reference evidence="1 2" key="1">
    <citation type="submission" date="2024-07" db="EMBL/GenBank/DDBJ databases">
        <authorList>
            <person name="Akdeniz Z."/>
        </authorList>
    </citation>
    <scope>NUCLEOTIDE SEQUENCE [LARGE SCALE GENOMIC DNA]</scope>
</reference>
<keyword evidence="2" id="KW-1185">Reference proteome</keyword>
<gene>
    <name evidence="1" type="ORF">HINF_LOCUS44617</name>
</gene>
<protein>
    <submittedName>
        <fullName evidence="1">Hypothetical_protein</fullName>
    </submittedName>
</protein>
<proteinExistence type="predicted"/>
<dbReference type="Proteomes" id="UP001642409">
    <property type="component" value="Unassembled WGS sequence"/>
</dbReference>
<organism evidence="1 2">
    <name type="scientific">Hexamita inflata</name>
    <dbReference type="NCBI Taxonomy" id="28002"/>
    <lineage>
        <taxon>Eukaryota</taxon>
        <taxon>Metamonada</taxon>
        <taxon>Diplomonadida</taxon>
        <taxon>Hexamitidae</taxon>
        <taxon>Hexamitinae</taxon>
        <taxon>Hexamita</taxon>
    </lineage>
</organism>
<evidence type="ECO:0000313" key="1">
    <source>
        <dbReference type="EMBL" id="CAL6051955.1"/>
    </source>
</evidence>
<comment type="caution">
    <text evidence="1">The sequence shown here is derived from an EMBL/GenBank/DDBJ whole genome shotgun (WGS) entry which is preliminary data.</text>
</comment>